<comment type="caution">
    <text evidence="3">The sequence shown here is derived from an EMBL/GenBank/DDBJ whole genome shotgun (WGS) entry which is preliminary data.</text>
</comment>
<name>A0A084GDZ0_PSEDA</name>
<organism evidence="3 4">
    <name type="scientific">Pseudallescheria apiosperma</name>
    <name type="common">Scedosporium apiospermum</name>
    <dbReference type="NCBI Taxonomy" id="563466"/>
    <lineage>
        <taxon>Eukaryota</taxon>
        <taxon>Fungi</taxon>
        <taxon>Dikarya</taxon>
        <taxon>Ascomycota</taxon>
        <taxon>Pezizomycotina</taxon>
        <taxon>Sordariomycetes</taxon>
        <taxon>Hypocreomycetidae</taxon>
        <taxon>Microascales</taxon>
        <taxon>Microascaceae</taxon>
        <taxon>Scedosporium</taxon>
    </lineage>
</organism>
<feature type="coiled-coil region" evidence="1">
    <location>
        <begin position="53"/>
        <end position="115"/>
    </location>
</feature>
<dbReference type="VEuPathDB" id="FungiDB:SAPIO_CDS1887"/>
<dbReference type="HOGENOM" id="CLU_638016_0_0_1"/>
<feature type="region of interest" description="Disordered" evidence="2">
    <location>
        <begin position="398"/>
        <end position="430"/>
    </location>
</feature>
<sequence length="430" mass="49188">MSTNDDTQVLLQMVTLSKRLSAKAGENVTNELRSLRQRDQENCAFINRLTKDKSTLLQQSEAAVDENEKLKKEVESLNVRVTQAENDLDKHRRSLREATAKVEELDQYRVELKDETEDNILERWIQIWNLVNQLATDYFSENLDPDTLRSHSDWEPPTSHNFPKKFPAPPTNLEKAKQMRIVGVDSIIASALTRHIFRPIGRDDDFVAALSELAVSNPNMESFCRSSHFAVMEKLPRYRDSVIDKAVKAAVRDVIKGVSPILSDATIRQFRIDLEDTCRFAEREWQVFQRYKKRYEVDMEGDKEFYFPVPLWQPSEGNDSREVNRSETKSAQDQAGNGQKGKQLPLTERRPDLGAIVTSVWPLLRVVEANGANPLFSGWALFWDQAKVAQEQVKKANREAARSVNKQDETKRSPRPLFHAAFSAGSPKST</sequence>
<dbReference type="OrthoDB" id="5421041at2759"/>
<dbReference type="EMBL" id="JOWA01000077">
    <property type="protein sequence ID" value="KEZ45552.1"/>
    <property type="molecule type" value="Genomic_DNA"/>
</dbReference>
<feature type="region of interest" description="Disordered" evidence="2">
    <location>
        <begin position="316"/>
        <end position="347"/>
    </location>
</feature>
<accession>A0A084GDZ0</accession>
<feature type="compositionally biased region" description="Basic and acidic residues" evidence="2">
    <location>
        <begin position="318"/>
        <end position="330"/>
    </location>
</feature>
<keyword evidence="4" id="KW-1185">Reference proteome</keyword>
<protein>
    <recommendedName>
        <fullName evidence="5">MEI5 protein</fullName>
    </recommendedName>
</protein>
<dbReference type="Proteomes" id="UP000028545">
    <property type="component" value="Unassembled WGS sequence"/>
</dbReference>
<dbReference type="RefSeq" id="XP_016645351.1">
    <property type="nucleotide sequence ID" value="XM_016785054.1"/>
</dbReference>
<dbReference type="AlphaFoldDB" id="A0A084GDZ0"/>
<gene>
    <name evidence="3" type="ORF">SAPIO_CDS1887</name>
</gene>
<proteinExistence type="predicted"/>
<evidence type="ECO:0000313" key="3">
    <source>
        <dbReference type="EMBL" id="KEZ45552.1"/>
    </source>
</evidence>
<evidence type="ECO:0008006" key="5">
    <source>
        <dbReference type="Google" id="ProtNLM"/>
    </source>
</evidence>
<feature type="compositionally biased region" description="Basic and acidic residues" evidence="2">
    <location>
        <begin position="398"/>
        <end position="412"/>
    </location>
</feature>
<reference evidence="3 4" key="1">
    <citation type="journal article" date="2014" name="Genome Announc.">
        <title>Draft genome sequence of the pathogenic fungus Scedosporium apiospermum.</title>
        <authorList>
            <person name="Vandeputte P."/>
            <person name="Ghamrawi S."/>
            <person name="Rechenmann M."/>
            <person name="Iltis A."/>
            <person name="Giraud S."/>
            <person name="Fleury M."/>
            <person name="Thornton C."/>
            <person name="Delhaes L."/>
            <person name="Meyer W."/>
            <person name="Papon N."/>
            <person name="Bouchara J.P."/>
        </authorList>
    </citation>
    <scope>NUCLEOTIDE SEQUENCE [LARGE SCALE GENOMIC DNA]</scope>
    <source>
        <strain evidence="3 4">IHEM 14462</strain>
    </source>
</reference>
<keyword evidence="1" id="KW-0175">Coiled coil</keyword>
<evidence type="ECO:0000256" key="2">
    <source>
        <dbReference type="SAM" id="MobiDB-lite"/>
    </source>
</evidence>
<evidence type="ECO:0000313" key="4">
    <source>
        <dbReference type="Proteomes" id="UP000028545"/>
    </source>
</evidence>
<dbReference type="KEGG" id="sapo:SAPIO_CDS1887"/>
<dbReference type="GeneID" id="27720959"/>
<evidence type="ECO:0000256" key="1">
    <source>
        <dbReference type="SAM" id="Coils"/>
    </source>
</evidence>